<dbReference type="OrthoDB" id="6539417at2"/>
<dbReference type="AlphaFoldDB" id="A0A1X1EUZ2"/>
<gene>
    <name evidence="1" type="ORF">HA50_11055</name>
</gene>
<evidence type="ECO:0000313" key="2">
    <source>
        <dbReference type="Proteomes" id="UP000193749"/>
    </source>
</evidence>
<sequence length="92" mass="10971">MKDYYKIDLETFMQNNKPLIAEIKSKAPVYADDMGMDEVQYINREIKRAHLEYIESLGIKDPYEYYITQHEDDRYLADQLIAQHRKALRPAS</sequence>
<comment type="caution">
    <text evidence="1">The sequence shown here is derived from an EMBL/GenBank/DDBJ whole genome shotgun (WGS) entry which is preliminary data.</text>
</comment>
<proteinExistence type="predicted"/>
<dbReference type="EMBL" id="MLJI01000001">
    <property type="protein sequence ID" value="ORM93859.1"/>
    <property type="molecule type" value="Genomic_DNA"/>
</dbReference>
<dbReference type="InterPro" id="IPR045662">
    <property type="entry name" value="DUF6388"/>
</dbReference>
<protein>
    <submittedName>
        <fullName evidence="1">Uncharacterized protein</fullName>
    </submittedName>
</protein>
<dbReference type="RefSeq" id="WP_084875329.1">
    <property type="nucleotide sequence ID" value="NZ_JAGGMY010000001.1"/>
</dbReference>
<dbReference type="Proteomes" id="UP000193749">
    <property type="component" value="Unassembled WGS sequence"/>
</dbReference>
<evidence type="ECO:0000313" key="1">
    <source>
        <dbReference type="EMBL" id="ORM93859.1"/>
    </source>
</evidence>
<name>A0A1X1EUZ2_PANCY</name>
<keyword evidence="2" id="KW-1185">Reference proteome</keyword>
<accession>A0A1X1EUZ2</accession>
<dbReference type="Pfam" id="PF19925">
    <property type="entry name" value="DUF6388"/>
    <property type="match status" value="1"/>
</dbReference>
<reference evidence="1 2" key="1">
    <citation type="journal article" date="2017" name="Antonie Van Leeuwenhoek">
        <title>Phylogenomic resolution of the bacterial genus Pantoea and its relationship with Erwinia and Tatumella.</title>
        <authorList>
            <person name="Palmer M."/>
            <person name="Steenkamp E.T."/>
            <person name="Coetzee M.P."/>
            <person name="Chan W.Y."/>
            <person name="van Zyl E."/>
            <person name="De Maayer P."/>
            <person name="Coutinho T.A."/>
            <person name="Blom J."/>
            <person name="Smits T.H."/>
            <person name="Duffy B."/>
            <person name="Venter S.N."/>
        </authorList>
    </citation>
    <scope>NUCLEOTIDE SEQUENCE [LARGE SCALE GENOMIC DNA]</scope>
    <source>
        <strain evidence="1 2">LMG 2657</strain>
    </source>
</reference>
<organism evidence="1 2">
    <name type="scientific">Pantoea cypripedii</name>
    <name type="common">Pectobacterium cypripedii</name>
    <name type="synonym">Erwinia cypripedii</name>
    <dbReference type="NCBI Taxonomy" id="55209"/>
    <lineage>
        <taxon>Bacteria</taxon>
        <taxon>Pseudomonadati</taxon>
        <taxon>Pseudomonadota</taxon>
        <taxon>Gammaproteobacteria</taxon>
        <taxon>Enterobacterales</taxon>
        <taxon>Erwiniaceae</taxon>
        <taxon>Pantoea</taxon>
    </lineage>
</organism>